<dbReference type="Pfam" id="PF02225">
    <property type="entry name" value="PA"/>
    <property type="match status" value="1"/>
</dbReference>
<dbReference type="InterPro" id="IPR006639">
    <property type="entry name" value="Preselin/SPP"/>
</dbReference>
<feature type="transmembrane region" description="Helical" evidence="8">
    <location>
        <begin position="382"/>
        <end position="411"/>
    </location>
</feature>
<accession>A0AAD9NX10</accession>
<organism evidence="10 11">
    <name type="scientific">Ridgeia piscesae</name>
    <name type="common">Tubeworm</name>
    <dbReference type="NCBI Taxonomy" id="27915"/>
    <lineage>
        <taxon>Eukaryota</taxon>
        <taxon>Metazoa</taxon>
        <taxon>Spiralia</taxon>
        <taxon>Lophotrochozoa</taxon>
        <taxon>Annelida</taxon>
        <taxon>Polychaeta</taxon>
        <taxon>Sedentaria</taxon>
        <taxon>Canalipalpata</taxon>
        <taxon>Sabellida</taxon>
        <taxon>Siboglinidae</taxon>
        <taxon>Ridgeia</taxon>
    </lineage>
</organism>
<feature type="transmembrane region" description="Helical" evidence="8">
    <location>
        <begin position="218"/>
        <end position="238"/>
    </location>
</feature>
<gene>
    <name evidence="10" type="ORF">NP493_284g03053</name>
</gene>
<dbReference type="GO" id="GO:0033619">
    <property type="term" value="P:membrane protein proteolysis"/>
    <property type="evidence" value="ECO:0007669"/>
    <property type="project" value="TreeGrafter"/>
</dbReference>
<feature type="transmembrane region" description="Helical" evidence="8">
    <location>
        <begin position="418"/>
        <end position="435"/>
    </location>
</feature>
<dbReference type="EMBL" id="JAODUO010000285">
    <property type="protein sequence ID" value="KAK2184046.1"/>
    <property type="molecule type" value="Genomic_DNA"/>
</dbReference>
<feature type="region of interest" description="Disordered" evidence="7">
    <location>
        <begin position="188"/>
        <end position="208"/>
    </location>
</feature>
<dbReference type="GO" id="GO:0030660">
    <property type="term" value="C:Golgi-associated vesicle membrane"/>
    <property type="evidence" value="ECO:0007669"/>
    <property type="project" value="TreeGrafter"/>
</dbReference>
<evidence type="ECO:0000256" key="1">
    <source>
        <dbReference type="ARBA" id="ARBA00004127"/>
    </source>
</evidence>
<protein>
    <recommendedName>
        <fullName evidence="9">PA domain-containing protein</fullName>
    </recommendedName>
</protein>
<feature type="domain" description="PA" evidence="9">
    <location>
        <begin position="70"/>
        <end position="134"/>
    </location>
</feature>
<feature type="transmembrane region" description="Helical" evidence="8">
    <location>
        <begin position="341"/>
        <end position="362"/>
    </location>
</feature>
<keyword evidence="5 8" id="KW-1133">Transmembrane helix</keyword>
<dbReference type="PANTHER" id="PTHR12174:SF103">
    <property type="entry name" value="INTRAMEMBRANE PROTEASE (IMPAS) FAMILY"/>
    <property type="match status" value="1"/>
</dbReference>
<evidence type="ECO:0000256" key="7">
    <source>
        <dbReference type="SAM" id="MobiDB-lite"/>
    </source>
</evidence>
<dbReference type="Pfam" id="PF04258">
    <property type="entry name" value="Peptidase_A22B"/>
    <property type="match status" value="2"/>
</dbReference>
<feature type="non-terminal residue" evidence="10">
    <location>
        <position position="1"/>
    </location>
</feature>
<dbReference type="Gene3D" id="3.50.30.30">
    <property type="match status" value="1"/>
</dbReference>
<evidence type="ECO:0000256" key="2">
    <source>
        <dbReference type="ARBA" id="ARBA00006859"/>
    </source>
</evidence>
<evidence type="ECO:0000256" key="3">
    <source>
        <dbReference type="ARBA" id="ARBA00022692"/>
    </source>
</evidence>
<proteinExistence type="inferred from homology"/>
<name>A0AAD9NX10_RIDPI</name>
<keyword evidence="4" id="KW-0378">Hydrolase</keyword>
<dbReference type="Proteomes" id="UP001209878">
    <property type="component" value="Unassembled WGS sequence"/>
</dbReference>
<dbReference type="GO" id="GO:0042500">
    <property type="term" value="F:aspartic endopeptidase activity, intramembrane cleaving"/>
    <property type="evidence" value="ECO:0007669"/>
    <property type="project" value="InterPro"/>
</dbReference>
<evidence type="ECO:0000256" key="4">
    <source>
        <dbReference type="ARBA" id="ARBA00022801"/>
    </source>
</evidence>
<reference evidence="10" key="1">
    <citation type="journal article" date="2023" name="Mol. Biol. Evol.">
        <title>Third-Generation Sequencing Reveals the Adaptive Role of the Epigenome in Three Deep-Sea Polychaetes.</title>
        <authorList>
            <person name="Perez M."/>
            <person name="Aroh O."/>
            <person name="Sun Y."/>
            <person name="Lan Y."/>
            <person name="Juniper S.K."/>
            <person name="Young C.R."/>
            <person name="Angers B."/>
            <person name="Qian P.Y."/>
        </authorList>
    </citation>
    <scope>NUCLEOTIDE SEQUENCE</scope>
    <source>
        <strain evidence="10">R07B-5</strain>
    </source>
</reference>
<dbReference type="InterPro" id="IPR007369">
    <property type="entry name" value="Peptidase_A22B_SPP"/>
</dbReference>
<dbReference type="AlphaFoldDB" id="A0AAD9NX10"/>
<dbReference type="GO" id="GO:0098553">
    <property type="term" value="C:lumenal side of endoplasmic reticulum membrane"/>
    <property type="evidence" value="ECO:0007669"/>
    <property type="project" value="TreeGrafter"/>
</dbReference>
<evidence type="ECO:0000313" key="10">
    <source>
        <dbReference type="EMBL" id="KAK2184046.1"/>
    </source>
</evidence>
<feature type="transmembrane region" description="Helical" evidence="8">
    <location>
        <begin position="161"/>
        <end position="181"/>
    </location>
</feature>
<feature type="transmembrane region" description="Helical" evidence="8">
    <location>
        <begin position="288"/>
        <end position="306"/>
    </location>
</feature>
<evidence type="ECO:0000259" key="9">
    <source>
        <dbReference type="Pfam" id="PF02225"/>
    </source>
</evidence>
<dbReference type="SMART" id="SM00730">
    <property type="entry name" value="PSN"/>
    <property type="match status" value="1"/>
</dbReference>
<keyword evidence="6 8" id="KW-0472">Membrane</keyword>
<dbReference type="PANTHER" id="PTHR12174">
    <property type="entry name" value="SIGNAL PEPTIDE PEPTIDASE"/>
    <property type="match status" value="1"/>
</dbReference>
<feature type="transmembrane region" description="Helical" evidence="8">
    <location>
        <begin position="244"/>
        <end position="268"/>
    </location>
</feature>
<dbReference type="GO" id="GO:0098554">
    <property type="term" value="C:cytoplasmic side of endoplasmic reticulum membrane"/>
    <property type="evidence" value="ECO:0007669"/>
    <property type="project" value="TreeGrafter"/>
</dbReference>
<dbReference type="InterPro" id="IPR003137">
    <property type="entry name" value="PA_domain"/>
</dbReference>
<keyword evidence="11" id="KW-1185">Reference proteome</keyword>
<evidence type="ECO:0000256" key="6">
    <source>
        <dbReference type="ARBA" id="ARBA00023136"/>
    </source>
</evidence>
<sequence>YVYVCLIQGETVDHFGIVRAYDVVTERKGSFCFMYNPLFKELPGARDHAEELHLSDLSLSPLCDGVITTDVTHTVVAVARGNCTFSEKALTVQDAGGAAVLIISRTALQQPVANSSGQYNAINITVALMLQSDFHDLKSIGRNLRLQLYGYPLPRYDYSMIIMWLIAVGTVAMGGYWSGVVKHKQSLQKSQKKPQRADGSTVTDQTEDTGDTVDVTPCAGVVFVVIMCVMLLALYFFYQYLVYVIIGLFALASAMALYACLKVVMLKIPGLGRCSIPKNRLLENGLEIRRLVLAVLCIGAATWWLVERNKSYAWTLQDILGVVFCINILKTIRLKSLKTCTIILALLFFYDVFFVFITPLFLPLPMVLRLPRLSKSPVTQCLLPYSMLGFGDIVIPAYGVGLVVTFLALILMSLAQPALLYIVPCTLLPTYLIAWRRGEFLHLWSGQEVMKDVTTNDSVTSTQVSGDIVTQTNDDIATQASEDNVTVSSVQDHSDVTLHEDVTNNDRHQLLTQT</sequence>
<comment type="subcellular location">
    <subcellularLocation>
        <location evidence="1">Endomembrane system</location>
        <topology evidence="1">Multi-pass membrane protein</topology>
    </subcellularLocation>
</comment>
<comment type="similarity">
    <text evidence="2">Belongs to the peptidase A22B family.</text>
</comment>
<evidence type="ECO:0000256" key="5">
    <source>
        <dbReference type="ARBA" id="ARBA00022989"/>
    </source>
</evidence>
<evidence type="ECO:0000256" key="8">
    <source>
        <dbReference type="SAM" id="Phobius"/>
    </source>
</evidence>
<evidence type="ECO:0000313" key="11">
    <source>
        <dbReference type="Proteomes" id="UP001209878"/>
    </source>
</evidence>
<keyword evidence="3 8" id="KW-0812">Transmembrane</keyword>
<comment type="caution">
    <text evidence="10">The sequence shown here is derived from an EMBL/GenBank/DDBJ whole genome shotgun (WGS) entry which is preliminary data.</text>
</comment>
<dbReference type="GO" id="GO:0005765">
    <property type="term" value="C:lysosomal membrane"/>
    <property type="evidence" value="ECO:0007669"/>
    <property type="project" value="TreeGrafter"/>
</dbReference>
<feature type="transmembrane region" description="Helical" evidence="8">
    <location>
        <begin position="312"/>
        <end position="329"/>
    </location>
</feature>